<dbReference type="AlphaFoldDB" id="A0A1D7QVV5"/>
<dbReference type="PATRIC" id="fig|632773.3.peg.1824"/>
<organism evidence="4 5">
    <name type="scientific">Salisediminibacterium beveridgei</name>
    <dbReference type="NCBI Taxonomy" id="632773"/>
    <lineage>
        <taxon>Bacteria</taxon>
        <taxon>Bacillati</taxon>
        <taxon>Bacillota</taxon>
        <taxon>Bacilli</taxon>
        <taxon>Bacillales</taxon>
        <taxon>Bacillaceae</taxon>
        <taxon>Salisediminibacterium</taxon>
    </lineage>
</organism>
<dbReference type="Gene3D" id="1.10.287.540">
    <property type="entry name" value="Helix hairpin bin"/>
    <property type="match status" value="1"/>
</dbReference>
<keyword evidence="5" id="KW-1185">Reference proteome</keyword>
<dbReference type="GO" id="GO:0005737">
    <property type="term" value="C:cytoplasm"/>
    <property type="evidence" value="ECO:0007669"/>
    <property type="project" value="UniProtKB-SubCell"/>
</dbReference>
<dbReference type="HAMAP" id="MF_01103">
    <property type="entry name" value="UPF0291"/>
    <property type="match status" value="1"/>
</dbReference>
<dbReference type="SUPFAM" id="SSF158221">
    <property type="entry name" value="YnzC-like"/>
    <property type="match status" value="1"/>
</dbReference>
<dbReference type="Pfam" id="PF05979">
    <property type="entry name" value="DUF896"/>
    <property type="match status" value="1"/>
</dbReference>
<feature type="region of interest" description="Disordered" evidence="3">
    <location>
        <begin position="56"/>
        <end position="79"/>
    </location>
</feature>
<dbReference type="OrthoDB" id="390105at2"/>
<sequence>MLTKDKLNRINELARKSKAEGLSVKEQKEQKSLRAEYLQNVRKSFKNQLKSTKIVDEEGTDVTPQKLKDEKERAKKGFH</sequence>
<dbReference type="STRING" id="632773.BBEV_1737"/>
<reference evidence="4 5" key="1">
    <citation type="submission" date="2015-08" db="EMBL/GenBank/DDBJ databases">
        <title>The complete genome sequence of Bacillus beveridgei MLTeJB.</title>
        <authorList>
            <person name="Hanson T.E."/>
            <person name="Mesa C."/>
            <person name="Basesman S.M."/>
            <person name="Oremland R.S."/>
        </authorList>
    </citation>
    <scope>NUCLEOTIDE SEQUENCE [LARGE SCALE GENOMIC DNA]</scope>
    <source>
        <strain evidence="4 5">MLTeJB</strain>
    </source>
</reference>
<comment type="subcellular location">
    <subcellularLocation>
        <location evidence="2">Cytoplasm</location>
    </subcellularLocation>
</comment>
<proteinExistence type="inferred from homology"/>
<comment type="similarity">
    <text evidence="2">Belongs to the UPF0291 family.</text>
</comment>
<dbReference type="RefSeq" id="WP_069365111.1">
    <property type="nucleotide sequence ID" value="NZ_CP012502.1"/>
</dbReference>
<gene>
    <name evidence="4" type="ORF">BBEV_1737</name>
</gene>
<evidence type="ECO:0000256" key="3">
    <source>
        <dbReference type="SAM" id="MobiDB-lite"/>
    </source>
</evidence>
<dbReference type="PANTHER" id="PTHR37300:SF1">
    <property type="entry name" value="UPF0291 PROTEIN YNZC"/>
    <property type="match status" value="1"/>
</dbReference>
<dbReference type="Proteomes" id="UP000094463">
    <property type="component" value="Chromosome"/>
</dbReference>
<accession>A0A1D7QVV5</accession>
<dbReference type="EMBL" id="CP012502">
    <property type="protein sequence ID" value="AOM83098.1"/>
    <property type="molecule type" value="Genomic_DNA"/>
</dbReference>
<protein>
    <recommendedName>
        <fullName evidence="2">UPF0291 protein BBEV_1737</fullName>
    </recommendedName>
</protein>
<evidence type="ECO:0000313" key="5">
    <source>
        <dbReference type="Proteomes" id="UP000094463"/>
    </source>
</evidence>
<keyword evidence="1 2" id="KW-0963">Cytoplasm</keyword>
<dbReference type="InterPro" id="IPR009242">
    <property type="entry name" value="DUF896"/>
</dbReference>
<dbReference type="KEGG" id="bbev:BBEV_1737"/>
<evidence type="ECO:0000313" key="4">
    <source>
        <dbReference type="EMBL" id="AOM83098.1"/>
    </source>
</evidence>
<evidence type="ECO:0000256" key="1">
    <source>
        <dbReference type="ARBA" id="ARBA00022490"/>
    </source>
</evidence>
<evidence type="ECO:0000256" key="2">
    <source>
        <dbReference type="HAMAP-Rule" id="MF_01103"/>
    </source>
</evidence>
<feature type="compositionally biased region" description="Basic and acidic residues" evidence="3">
    <location>
        <begin position="66"/>
        <end position="79"/>
    </location>
</feature>
<name>A0A1D7QVV5_9BACI</name>
<dbReference type="PANTHER" id="PTHR37300">
    <property type="entry name" value="UPF0291 PROTEIN CBO2609/CLC_2481"/>
    <property type="match status" value="1"/>
</dbReference>